<evidence type="ECO:0000256" key="7">
    <source>
        <dbReference type="ARBA" id="ARBA00043884"/>
    </source>
</evidence>
<comment type="pathway">
    <text evidence="1">Pyrimidine metabolism; UMP biosynthesis via de novo pathway; (S)-dihydroorotate from bicarbonate: step 2/3.</text>
</comment>
<dbReference type="UniPathway" id="UPA00070">
    <property type="reaction ID" value="UER00116"/>
</dbReference>
<dbReference type="Pfam" id="PF00185">
    <property type="entry name" value="OTCace"/>
    <property type="match status" value="1"/>
</dbReference>
<sequence>MSITSSFTSATLCGSLVSPKALGCSNAFPSNHFSNPFESSKLCLTANPKKSIAPVQGIRCHAMQVETREAFTAGKEFQLSDVIEGQQFDREMLSAIFDVALEMEKIEKSSSQSEILKGYLMATLFYEPSTRTRLSFESAMKRLGGEVLTTENAREFSSAAKGETLEGMSSSQLKYPTCLIMFRLNLCGTLFSDTIRTVEGYSDIIVMRHFESGAAKKAAATANIPVINAGDGPGEHPTQALLDVYTIQSEIGKLDGISVALVGDLANGRTVRSLAYLLAKFKDVKIYLVSPEIVKMKDDIKDYLTLNGVEWEESSDLMEVASKCDVVYQTRIQRERFGERLDLYEAARGKYIVDKALLGVMQKDAVIMHPLPRLDEITADVDADPRAAYFRQAKNGLFIRMALLKLLLVGW</sequence>
<keyword evidence="5 9" id="KW-0808">Transferase</keyword>
<dbReference type="InterPro" id="IPR006131">
    <property type="entry name" value="Asp_carbamoyltransf_Asp/Orn-bd"/>
</dbReference>
<dbReference type="EMBL" id="HG994365">
    <property type="protein sequence ID" value="CAF2077425.1"/>
    <property type="molecule type" value="Genomic_DNA"/>
</dbReference>
<feature type="domain" description="Aspartate/ornithine carbamoyltransferase carbamoyl-P binding" evidence="11">
    <location>
        <begin position="81"/>
        <end position="170"/>
    </location>
</feature>
<dbReference type="GO" id="GO:0006520">
    <property type="term" value="P:amino acid metabolic process"/>
    <property type="evidence" value="ECO:0007669"/>
    <property type="project" value="InterPro"/>
</dbReference>
<dbReference type="Gene3D" id="3.40.50.1370">
    <property type="entry name" value="Aspartate/ornithine carbamoyltransferase"/>
    <property type="match status" value="2"/>
</dbReference>
<dbReference type="PRINTS" id="PR00101">
    <property type="entry name" value="ATCASE"/>
</dbReference>
<keyword evidence="6" id="KW-0665">Pyrimidine biosynthesis</keyword>
<evidence type="ECO:0000256" key="9">
    <source>
        <dbReference type="RuleBase" id="RU003634"/>
    </source>
</evidence>
<comment type="catalytic activity">
    <reaction evidence="8">
        <text>carbamoyl phosphate + L-aspartate = N-carbamoyl-L-aspartate + phosphate + H(+)</text>
        <dbReference type="Rhea" id="RHEA:20013"/>
        <dbReference type="ChEBI" id="CHEBI:15378"/>
        <dbReference type="ChEBI" id="CHEBI:29991"/>
        <dbReference type="ChEBI" id="CHEBI:32814"/>
        <dbReference type="ChEBI" id="CHEBI:43474"/>
        <dbReference type="ChEBI" id="CHEBI:58228"/>
        <dbReference type="EC" id="2.1.3.2"/>
    </reaction>
</comment>
<dbReference type="NCBIfam" id="TIGR00670">
    <property type="entry name" value="asp_carb_tr"/>
    <property type="match status" value="1"/>
</dbReference>
<dbReference type="GO" id="GO:0044205">
    <property type="term" value="P:'de novo' UMP biosynthetic process"/>
    <property type="evidence" value="ECO:0007669"/>
    <property type="project" value="UniProtKB-UniPathway"/>
</dbReference>
<dbReference type="PRINTS" id="PR00100">
    <property type="entry name" value="AOTCASE"/>
</dbReference>
<feature type="domain" description="Aspartate/ornithine carbamoyltransferase carbamoyl-P binding" evidence="11">
    <location>
        <begin position="191"/>
        <end position="248"/>
    </location>
</feature>
<evidence type="ECO:0000256" key="1">
    <source>
        <dbReference type="ARBA" id="ARBA00004852"/>
    </source>
</evidence>
<evidence type="ECO:0000256" key="5">
    <source>
        <dbReference type="ARBA" id="ARBA00022679"/>
    </source>
</evidence>
<protein>
    <recommendedName>
        <fullName evidence="4">aspartate carbamoyltransferase</fullName>
        <ecNumber evidence="4">2.1.3.2</ecNumber>
    </recommendedName>
</protein>
<comment type="function">
    <text evidence="7">Catalyzes the condensation of carbamoyl phosphate and aspartate to form carbamoyl aspartate and inorganic phosphate, the committed step in the de novo pyrimidine nucleotide biosynthesis pathway.</text>
</comment>
<comment type="subunit">
    <text evidence="3">Homotrimer.</text>
</comment>
<dbReference type="GO" id="GO:0006207">
    <property type="term" value="P:'de novo' pyrimidine nucleobase biosynthetic process"/>
    <property type="evidence" value="ECO:0007669"/>
    <property type="project" value="InterPro"/>
</dbReference>
<feature type="domain" description="Aspartate/ornithine carbamoyltransferase Asp/Orn-binding" evidence="10">
    <location>
        <begin position="255"/>
        <end position="406"/>
    </location>
</feature>
<gene>
    <name evidence="12" type="ORF">DARMORV10_C01P43760.1</name>
</gene>
<dbReference type="PANTHER" id="PTHR45753">
    <property type="entry name" value="ORNITHINE CARBAMOYLTRANSFERASE, MITOCHONDRIAL"/>
    <property type="match status" value="1"/>
</dbReference>
<evidence type="ECO:0000256" key="3">
    <source>
        <dbReference type="ARBA" id="ARBA00011233"/>
    </source>
</evidence>
<evidence type="ECO:0000256" key="2">
    <source>
        <dbReference type="ARBA" id="ARBA00008896"/>
    </source>
</evidence>
<dbReference type="Pfam" id="PF02729">
    <property type="entry name" value="OTCace_N"/>
    <property type="match status" value="2"/>
</dbReference>
<dbReference type="GO" id="GO:0016597">
    <property type="term" value="F:amino acid binding"/>
    <property type="evidence" value="ECO:0007669"/>
    <property type="project" value="InterPro"/>
</dbReference>
<dbReference type="GO" id="GO:0004070">
    <property type="term" value="F:aspartate carbamoyltransferase activity"/>
    <property type="evidence" value="ECO:0007669"/>
    <property type="project" value="UniProtKB-EC"/>
</dbReference>
<name>A0A816RU48_BRANA</name>
<accession>A0A816RU48</accession>
<dbReference type="SUPFAM" id="SSF53671">
    <property type="entry name" value="Aspartate/ornithine carbamoyltransferase"/>
    <property type="match status" value="1"/>
</dbReference>
<dbReference type="InterPro" id="IPR006130">
    <property type="entry name" value="Asp/Orn_carbamoylTrfase"/>
</dbReference>
<dbReference type="FunFam" id="3.40.50.1370:FF:000002">
    <property type="entry name" value="Aspartate carbamoyltransferase 2"/>
    <property type="match status" value="1"/>
</dbReference>
<proteinExistence type="inferred from homology"/>
<evidence type="ECO:0000256" key="8">
    <source>
        <dbReference type="ARBA" id="ARBA00048859"/>
    </source>
</evidence>
<dbReference type="InterPro" id="IPR036901">
    <property type="entry name" value="Asp/Orn_carbamoylTrfase_sf"/>
</dbReference>
<dbReference type="EC" id="2.1.3.2" evidence="4"/>
<reference evidence="12" key="1">
    <citation type="submission" date="2021-01" db="EMBL/GenBank/DDBJ databases">
        <authorList>
            <consortium name="Genoscope - CEA"/>
            <person name="William W."/>
        </authorList>
    </citation>
    <scope>NUCLEOTIDE SEQUENCE</scope>
</reference>
<dbReference type="PANTHER" id="PTHR45753:SF6">
    <property type="entry name" value="ASPARTATE CARBAMOYLTRANSFERASE"/>
    <property type="match status" value="1"/>
</dbReference>
<dbReference type="Proteomes" id="UP001295469">
    <property type="component" value="Chromosome C01"/>
</dbReference>
<evidence type="ECO:0000256" key="4">
    <source>
        <dbReference type="ARBA" id="ARBA00013008"/>
    </source>
</evidence>
<evidence type="ECO:0000313" key="12">
    <source>
        <dbReference type="EMBL" id="CAF2077425.1"/>
    </source>
</evidence>
<dbReference type="AlphaFoldDB" id="A0A816RU48"/>
<evidence type="ECO:0000259" key="11">
    <source>
        <dbReference type="Pfam" id="PF02729"/>
    </source>
</evidence>
<dbReference type="InterPro" id="IPR002082">
    <property type="entry name" value="Asp_carbamoyltransf"/>
</dbReference>
<evidence type="ECO:0000259" key="10">
    <source>
        <dbReference type="Pfam" id="PF00185"/>
    </source>
</evidence>
<dbReference type="InterPro" id="IPR006132">
    <property type="entry name" value="Asp/Orn_carbamoyltranf_P-bd"/>
</dbReference>
<dbReference type="PROSITE" id="PS00097">
    <property type="entry name" value="CARBAMOYLTRANSFERASE"/>
    <property type="match status" value="1"/>
</dbReference>
<evidence type="ECO:0000256" key="6">
    <source>
        <dbReference type="ARBA" id="ARBA00022975"/>
    </source>
</evidence>
<comment type="similarity">
    <text evidence="2">Belongs to the aspartate/ornithine carbamoyltransferase superfamily. ATCase family.</text>
</comment>
<organism evidence="12">
    <name type="scientific">Brassica napus</name>
    <name type="common">Rape</name>
    <dbReference type="NCBI Taxonomy" id="3708"/>
    <lineage>
        <taxon>Eukaryota</taxon>
        <taxon>Viridiplantae</taxon>
        <taxon>Streptophyta</taxon>
        <taxon>Embryophyta</taxon>
        <taxon>Tracheophyta</taxon>
        <taxon>Spermatophyta</taxon>
        <taxon>Magnoliopsida</taxon>
        <taxon>eudicotyledons</taxon>
        <taxon>Gunneridae</taxon>
        <taxon>Pentapetalae</taxon>
        <taxon>rosids</taxon>
        <taxon>malvids</taxon>
        <taxon>Brassicales</taxon>
        <taxon>Brassicaceae</taxon>
        <taxon>Brassiceae</taxon>
        <taxon>Brassica</taxon>
    </lineage>
</organism>